<sequence length="104" mass="12152">MKPIQLNVVKNLSTWMMFNDEKVTQANANGFKAIFLKWIISVFSVVSSPENALVKLGKKKKKRELHQFSKYFQFNNLNTFVQIQNLQEKNLKDYGRAVKCIIKI</sequence>
<evidence type="ECO:0000313" key="1">
    <source>
        <dbReference type="EMBL" id="ETO11987.1"/>
    </source>
</evidence>
<dbReference type="OrthoDB" id="546434at2759"/>
<organism evidence="1 2">
    <name type="scientific">Reticulomyxa filosa</name>
    <dbReference type="NCBI Taxonomy" id="46433"/>
    <lineage>
        <taxon>Eukaryota</taxon>
        <taxon>Sar</taxon>
        <taxon>Rhizaria</taxon>
        <taxon>Retaria</taxon>
        <taxon>Foraminifera</taxon>
        <taxon>Monothalamids</taxon>
        <taxon>Reticulomyxidae</taxon>
        <taxon>Reticulomyxa</taxon>
    </lineage>
</organism>
<gene>
    <name evidence="1" type="ORF">RFI_25389</name>
</gene>
<name>X6MF03_RETFI</name>
<accession>X6MF03</accession>
<evidence type="ECO:0000313" key="2">
    <source>
        <dbReference type="Proteomes" id="UP000023152"/>
    </source>
</evidence>
<dbReference type="Proteomes" id="UP000023152">
    <property type="component" value="Unassembled WGS sequence"/>
</dbReference>
<reference evidence="1 2" key="1">
    <citation type="journal article" date="2013" name="Curr. Biol.">
        <title>The Genome of the Foraminiferan Reticulomyxa filosa.</title>
        <authorList>
            <person name="Glockner G."/>
            <person name="Hulsmann N."/>
            <person name="Schleicher M."/>
            <person name="Noegel A.A."/>
            <person name="Eichinger L."/>
            <person name="Gallinger C."/>
            <person name="Pawlowski J."/>
            <person name="Sierra R."/>
            <person name="Euteneuer U."/>
            <person name="Pillet L."/>
            <person name="Moustafa A."/>
            <person name="Platzer M."/>
            <person name="Groth M."/>
            <person name="Szafranski K."/>
            <person name="Schliwa M."/>
        </authorList>
    </citation>
    <scope>NUCLEOTIDE SEQUENCE [LARGE SCALE GENOMIC DNA]</scope>
</reference>
<keyword evidence="2" id="KW-1185">Reference proteome</keyword>
<protein>
    <submittedName>
        <fullName evidence="1">Uncharacterized protein</fullName>
    </submittedName>
</protein>
<dbReference type="AlphaFoldDB" id="X6MF03"/>
<dbReference type="EMBL" id="ASPP01021845">
    <property type="protein sequence ID" value="ETO11987.1"/>
    <property type="molecule type" value="Genomic_DNA"/>
</dbReference>
<proteinExistence type="predicted"/>
<comment type="caution">
    <text evidence="1">The sequence shown here is derived from an EMBL/GenBank/DDBJ whole genome shotgun (WGS) entry which is preliminary data.</text>
</comment>